<comment type="caution">
    <text evidence="2">The sequence shown here is derived from an EMBL/GenBank/DDBJ whole genome shotgun (WGS) entry which is preliminary data.</text>
</comment>
<accession>A0AAW2HPZ9</accession>
<organism evidence="2">
    <name type="scientific">Menopon gallinae</name>
    <name type="common">poultry shaft louse</name>
    <dbReference type="NCBI Taxonomy" id="328185"/>
    <lineage>
        <taxon>Eukaryota</taxon>
        <taxon>Metazoa</taxon>
        <taxon>Ecdysozoa</taxon>
        <taxon>Arthropoda</taxon>
        <taxon>Hexapoda</taxon>
        <taxon>Insecta</taxon>
        <taxon>Pterygota</taxon>
        <taxon>Neoptera</taxon>
        <taxon>Paraneoptera</taxon>
        <taxon>Psocodea</taxon>
        <taxon>Troctomorpha</taxon>
        <taxon>Phthiraptera</taxon>
        <taxon>Amblycera</taxon>
        <taxon>Menoponidae</taxon>
        <taxon>Menopon</taxon>
    </lineage>
</organism>
<proteinExistence type="predicted"/>
<gene>
    <name evidence="2" type="ORF">PYX00_005127</name>
</gene>
<reference evidence="2" key="1">
    <citation type="journal article" date="2024" name="Gigascience">
        <title>Chromosome-level genome of the poultry shaft louse Menopon gallinae provides insight into the host-switching and adaptive evolution of parasitic lice.</title>
        <authorList>
            <person name="Xu Y."/>
            <person name="Ma L."/>
            <person name="Liu S."/>
            <person name="Liang Y."/>
            <person name="Liu Q."/>
            <person name="He Z."/>
            <person name="Tian L."/>
            <person name="Duan Y."/>
            <person name="Cai W."/>
            <person name="Li H."/>
            <person name="Song F."/>
        </authorList>
    </citation>
    <scope>NUCLEOTIDE SEQUENCE</scope>
    <source>
        <strain evidence="2">Cailab_2023a</strain>
    </source>
</reference>
<dbReference type="AlphaFoldDB" id="A0AAW2HPZ9"/>
<protein>
    <submittedName>
        <fullName evidence="2">Uncharacterized protein</fullName>
    </submittedName>
</protein>
<dbReference type="EMBL" id="JARGDH010000003">
    <property type="protein sequence ID" value="KAL0271979.1"/>
    <property type="molecule type" value="Genomic_DNA"/>
</dbReference>
<feature type="compositionally biased region" description="Basic and acidic residues" evidence="1">
    <location>
        <begin position="9"/>
        <end position="25"/>
    </location>
</feature>
<sequence length="75" mass="8396">MVGPCFEATSDRFSKTCPGERERPRGHPLKGWLKRVKAVVENGPVTPGSLQEITEDRARWKSLVSSMTPRRRSGS</sequence>
<evidence type="ECO:0000313" key="2">
    <source>
        <dbReference type="EMBL" id="KAL0271979.1"/>
    </source>
</evidence>
<evidence type="ECO:0000256" key="1">
    <source>
        <dbReference type="SAM" id="MobiDB-lite"/>
    </source>
</evidence>
<name>A0AAW2HPZ9_9NEOP</name>
<feature type="region of interest" description="Disordered" evidence="1">
    <location>
        <begin position="1"/>
        <end position="28"/>
    </location>
</feature>